<name>A0ABN9PS16_9DINO</name>
<accession>A0ABN9PS16</accession>
<gene>
    <name evidence="2" type="ORF">PCOR1329_LOCUS4397</name>
</gene>
<sequence length="84" mass="8868">LLEVAPWQALAGPSGRVHYGRAPPAGTCGAGAGATTPTGRSAWACPRPRRPASRPSWRIRAHRARVRTRVPGLAAGELAQLRQP</sequence>
<protein>
    <submittedName>
        <fullName evidence="2">Uncharacterized protein</fullName>
    </submittedName>
</protein>
<reference evidence="2" key="1">
    <citation type="submission" date="2023-10" db="EMBL/GenBank/DDBJ databases">
        <authorList>
            <person name="Chen Y."/>
            <person name="Shah S."/>
            <person name="Dougan E. K."/>
            <person name="Thang M."/>
            <person name="Chan C."/>
        </authorList>
    </citation>
    <scope>NUCLEOTIDE SEQUENCE [LARGE SCALE GENOMIC DNA]</scope>
</reference>
<dbReference type="EMBL" id="CAUYUJ010001132">
    <property type="protein sequence ID" value="CAK0794386.1"/>
    <property type="molecule type" value="Genomic_DNA"/>
</dbReference>
<organism evidence="2 3">
    <name type="scientific">Prorocentrum cordatum</name>
    <dbReference type="NCBI Taxonomy" id="2364126"/>
    <lineage>
        <taxon>Eukaryota</taxon>
        <taxon>Sar</taxon>
        <taxon>Alveolata</taxon>
        <taxon>Dinophyceae</taxon>
        <taxon>Prorocentrales</taxon>
        <taxon>Prorocentraceae</taxon>
        <taxon>Prorocentrum</taxon>
    </lineage>
</organism>
<evidence type="ECO:0000256" key="1">
    <source>
        <dbReference type="SAM" id="MobiDB-lite"/>
    </source>
</evidence>
<feature type="compositionally biased region" description="Low complexity" evidence="1">
    <location>
        <begin position="25"/>
        <end position="46"/>
    </location>
</feature>
<evidence type="ECO:0000313" key="3">
    <source>
        <dbReference type="Proteomes" id="UP001189429"/>
    </source>
</evidence>
<feature type="compositionally biased region" description="Basic residues" evidence="1">
    <location>
        <begin position="47"/>
        <end position="63"/>
    </location>
</feature>
<feature type="region of interest" description="Disordered" evidence="1">
    <location>
        <begin position="25"/>
        <end position="63"/>
    </location>
</feature>
<proteinExistence type="predicted"/>
<dbReference type="Proteomes" id="UP001189429">
    <property type="component" value="Unassembled WGS sequence"/>
</dbReference>
<feature type="non-terminal residue" evidence="2">
    <location>
        <position position="84"/>
    </location>
</feature>
<comment type="caution">
    <text evidence="2">The sequence shown here is derived from an EMBL/GenBank/DDBJ whole genome shotgun (WGS) entry which is preliminary data.</text>
</comment>
<keyword evidence="3" id="KW-1185">Reference proteome</keyword>
<evidence type="ECO:0000313" key="2">
    <source>
        <dbReference type="EMBL" id="CAK0794386.1"/>
    </source>
</evidence>
<feature type="non-terminal residue" evidence="2">
    <location>
        <position position="1"/>
    </location>
</feature>